<keyword evidence="3" id="KW-1185">Reference proteome</keyword>
<evidence type="ECO:0000256" key="1">
    <source>
        <dbReference type="SAM" id="MobiDB-lite"/>
    </source>
</evidence>
<dbReference type="GO" id="GO:0003677">
    <property type="term" value="F:DNA binding"/>
    <property type="evidence" value="ECO:0007669"/>
    <property type="project" value="InterPro"/>
</dbReference>
<dbReference type="EMBL" id="QGDQ01000006">
    <property type="protein sequence ID" value="PWJ54592.1"/>
    <property type="molecule type" value="Genomic_DNA"/>
</dbReference>
<accession>A0A316AAL4</accession>
<feature type="region of interest" description="Disordered" evidence="1">
    <location>
        <begin position="136"/>
        <end position="160"/>
    </location>
</feature>
<name>A0A316AAL4_9ACTN</name>
<sequence length="204" mass="22181">MAKGILTQLLDLAKAVASAARSTTPPAEPRADRQAQRPAAAPPRRPSSSSKAERPSERSRLRREPAPAPTPPQRDTGTGGARYAPEADGLPDPGEVVWAWVPYEEDASRGKDRPVLVLDVLDDGDVVGLMLTSKDHASPRTQGQRDSDGRRWMDVGTGAWDSQRRPSEVRLDRVLRLPAASVRREGAALPREIFDRVVAASRSQ</sequence>
<reference evidence="2 3" key="1">
    <citation type="submission" date="2018-03" db="EMBL/GenBank/DDBJ databases">
        <title>Genomic Encyclopedia of Archaeal and Bacterial Type Strains, Phase II (KMG-II): from individual species to whole genera.</title>
        <authorList>
            <person name="Goeker M."/>
        </authorList>
    </citation>
    <scope>NUCLEOTIDE SEQUENCE [LARGE SCALE GENOMIC DNA]</scope>
    <source>
        <strain evidence="2 3">DSM 44889</strain>
    </source>
</reference>
<dbReference type="Pfam" id="PF02452">
    <property type="entry name" value="PemK_toxin"/>
    <property type="match status" value="1"/>
</dbReference>
<proteinExistence type="predicted"/>
<dbReference type="SUPFAM" id="SSF50118">
    <property type="entry name" value="Cell growth inhibitor/plasmid maintenance toxic component"/>
    <property type="match status" value="1"/>
</dbReference>
<gene>
    <name evidence="2" type="ORF">BXY45_10635</name>
</gene>
<protein>
    <submittedName>
        <fullName evidence="2">PemK-like, MazF-like toxin of type II toxin-antitoxin system</fullName>
    </submittedName>
</protein>
<feature type="region of interest" description="Disordered" evidence="1">
    <location>
        <begin position="15"/>
        <end position="91"/>
    </location>
</feature>
<dbReference type="Proteomes" id="UP000245469">
    <property type="component" value="Unassembled WGS sequence"/>
</dbReference>
<feature type="compositionally biased region" description="Basic and acidic residues" evidence="1">
    <location>
        <begin position="136"/>
        <end position="153"/>
    </location>
</feature>
<organism evidence="2 3">
    <name type="scientific">Quadrisphaera granulorum</name>
    <dbReference type="NCBI Taxonomy" id="317664"/>
    <lineage>
        <taxon>Bacteria</taxon>
        <taxon>Bacillati</taxon>
        <taxon>Actinomycetota</taxon>
        <taxon>Actinomycetes</taxon>
        <taxon>Kineosporiales</taxon>
        <taxon>Kineosporiaceae</taxon>
        <taxon>Quadrisphaera</taxon>
    </lineage>
</organism>
<evidence type="ECO:0000313" key="3">
    <source>
        <dbReference type="Proteomes" id="UP000245469"/>
    </source>
</evidence>
<dbReference type="AlphaFoldDB" id="A0A316AAL4"/>
<feature type="compositionally biased region" description="Basic and acidic residues" evidence="1">
    <location>
        <begin position="51"/>
        <end position="65"/>
    </location>
</feature>
<dbReference type="InterPro" id="IPR003477">
    <property type="entry name" value="PemK-like"/>
</dbReference>
<dbReference type="RefSeq" id="WP_109773527.1">
    <property type="nucleotide sequence ID" value="NZ_QGDQ01000006.1"/>
</dbReference>
<comment type="caution">
    <text evidence="2">The sequence shown here is derived from an EMBL/GenBank/DDBJ whole genome shotgun (WGS) entry which is preliminary data.</text>
</comment>
<evidence type="ECO:0000313" key="2">
    <source>
        <dbReference type="EMBL" id="PWJ54592.1"/>
    </source>
</evidence>
<dbReference type="OrthoDB" id="5184628at2"/>